<dbReference type="Pfam" id="PF08544">
    <property type="entry name" value="GHMP_kinases_C"/>
    <property type="match status" value="1"/>
</dbReference>
<keyword evidence="9" id="KW-0414">Isoprene biosynthesis</keyword>
<evidence type="ECO:0000313" key="12">
    <source>
        <dbReference type="EMBL" id="GAA1958131.1"/>
    </source>
</evidence>
<dbReference type="EMBL" id="BAAAPB010000001">
    <property type="protein sequence ID" value="GAA1958131.1"/>
    <property type="molecule type" value="Genomic_DNA"/>
</dbReference>
<name>A0ABN2QU51_9ACTN</name>
<evidence type="ECO:0000256" key="1">
    <source>
        <dbReference type="ARBA" id="ARBA00009684"/>
    </source>
</evidence>
<comment type="function">
    <text evidence="9">Catalyzes the phosphorylation of the position 2 hydroxy group of 4-diphosphocytidyl-2C-methyl-D-erythritol.</text>
</comment>
<dbReference type="InterPro" id="IPR006204">
    <property type="entry name" value="GHMP_kinase_N_dom"/>
</dbReference>
<evidence type="ECO:0000256" key="8">
    <source>
        <dbReference type="ARBA" id="ARBA00032554"/>
    </source>
</evidence>
<proteinExistence type="inferred from homology"/>
<dbReference type="HAMAP" id="MF_00061">
    <property type="entry name" value="IspE"/>
    <property type="match status" value="1"/>
</dbReference>
<gene>
    <name evidence="9" type="primary">ispE</name>
    <name evidence="12" type="ORF">GCM10009798_17130</name>
</gene>
<dbReference type="NCBIfam" id="NF002870">
    <property type="entry name" value="PRK03188.1"/>
    <property type="match status" value="1"/>
</dbReference>
<feature type="active site" evidence="9">
    <location>
        <position position="19"/>
    </location>
</feature>
<evidence type="ECO:0000256" key="9">
    <source>
        <dbReference type="HAMAP-Rule" id="MF_00061"/>
    </source>
</evidence>
<keyword evidence="5 9" id="KW-0547">Nucleotide-binding</keyword>
<dbReference type="PANTHER" id="PTHR43527:SF2">
    <property type="entry name" value="4-DIPHOSPHOCYTIDYL-2-C-METHYL-D-ERYTHRITOL KINASE, CHLOROPLASTIC"/>
    <property type="match status" value="1"/>
</dbReference>
<evidence type="ECO:0000259" key="11">
    <source>
        <dbReference type="Pfam" id="PF08544"/>
    </source>
</evidence>
<evidence type="ECO:0000259" key="10">
    <source>
        <dbReference type="Pfam" id="PF00288"/>
    </source>
</evidence>
<dbReference type="NCBIfam" id="TIGR00154">
    <property type="entry name" value="ispE"/>
    <property type="match status" value="1"/>
</dbReference>
<evidence type="ECO:0000256" key="3">
    <source>
        <dbReference type="ARBA" id="ARBA00017473"/>
    </source>
</evidence>
<organism evidence="12 13">
    <name type="scientific">Nocardioides panacihumi</name>
    <dbReference type="NCBI Taxonomy" id="400774"/>
    <lineage>
        <taxon>Bacteria</taxon>
        <taxon>Bacillati</taxon>
        <taxon>Actinomycetota</taxon>
        <taxon>Actinomycetes</taxon>
        <taxon>Propionibacteriales</taxon>
        <taxon>Nocardioidaceae</taxon>
        <taxon>Nocardioides</taxon>
    </lineage>
</organism>
<reference evidence="12 13" key="1">
    <citation type="journal article" date="2019" name="Int. J. Syst. Evol. Microbiol.">
        <title>The Global Catalogue of Microorganisms (GCM) 10K type strain sequencing project: providing services to taxonomists for standard genome sequencing and annotation.</title>
        <authorList>
            <consortium name="The Broad Institute Genomics Platform"/>
            <consortium name="The Broad Institute Genome Sequencing Center for Infectious Disease"/>
            <person name="Wu L."/>
            <person name="Ma J."/>
        </authorList>
    </citation>
    <scope>NUCLEOTIDE SEQUENCE [LARGE SCALE GENOMIC DNA]</scope>
    <source>
        <strain evidence="12 13">JCM 15309</strain>
    </source>
</reference>
<keyword evidence="6 9" id="KW-0418">Kinase</keyword>
<keyword evidence="7 9" id="KW-0067">ATP-binding</keyword>
<evidence type="ECO:0000256" key="6">
    <source>
        <dbReference type="ARBA" id="ARBA00022777"/>
    </source>
</evidence>
<dbReference type="RefSeq" id="WP_344044339.1">
    <property type="nucleotide sequence ID" value="NZ_BAAAPB010000001.1"/>
</dbReference>
<evidence type="ECO:0000256" key="5">
    <source>
        <dbReference type="ARBA" id="ARBA00022741"/>
    </source>
</evidence>
<dbReference type="EC" id="2.7.1.148" evidence="2 9"/>
<dbReference type="InterPro" id="IPR004424">
    <property type="entry name" value="IspE"/>
</dbReference>
<dbReference type="InterPro" id="IPR013750">
    <property type="entry name" value="GHMP_kinase_C_dom"/>
</dbReference>
<feature type="domain" description="GHMP kinase N-terminal" evidence="10">
    <location>
        <begin position="79"/>
        <end position="157"/>
    </location>
</feature>
<dbReference type="SUPFAM" id="SSF54211">
    <property type="entry name" value="Ribosomal protein S5 domain 2-like"/>
    <property type="match status" value="1"/>
</dbReference>
<evidence type="ECO:0000256" key="7">
    <source>
        <dbReference type="ARBA" id="ARBA00022840"/>
    </source>
</evidence>
<dbReference type="Pfam" id="PF00288">
    <property type="entry name" value="GHMP_kinases_N"/>
    <property type="match status" value="1"/>
</dbReference>
<comment type="caution">
    <text evidence="12">The sequence shown here is derived from an EMBL/GenBank/DDBJ whole genome shotgun (WGS) entry which is preliminary data.</text>
</comment>
<dbReference type="GO" id="GO:0016301">
    <property type="term" value="F:kinase activity"/>
    <property type="evidence" value="ECO:0007669"/>
    <property type="project" value="UniProtKB-KW"/>
</dbReference>
<keyword evidence="4 9" id="KW-0808">Transferase</keyword>
<dbReference type="Gene3D" id="3.30.70.890">
    <property type="entry name" value="GHMP kinase, C-terminal domain"/>
    <property type="match status" value="1"/>
</dbReference>
<accession>A0ABN2QU51</accession>
<evidence type="ECO:0000256" key="4">
    <source>
        <dbReference type="ARBA" id="ARBA00022679"/>
    </source>
</evidence>
<dbReference type="Proteomes" id="UP001500571">
    <property type="component" value="Unassembled WGS sequence"/>
</dbReference>
<dbReference type="PIRSF" id="PIRSF010376">
    <property type="entry name" value="IspE"/>
    <property type="match status" value="1"/>
</dbReference>
<dbReference type="SUPFAM" id="SSF55060">
    <property type="entry name" value="GHMP Kinase, C-terminal domain"/>
    <property type="match status" value="1"/>
</dbReference>
<comment type="catalytic activity">
    <reaction evidence="9">
        <text>4-CDP-2-C-methyl-D-erythritol + ATP = 4-CDP-2-C-methyl-D-erythritol 2-phosphate + ADP + H(+)</text>
        <dbReference type="Rhea" id="RHEA:18437"/>
        <dbReference type="ChEBI" id="CHEBI:15378"/>
        <dbReference type="ChEBI" id="CHEBI:30616"/>
        <dbReference type="ChEBI" id="CHEBI:57823"/>
        <dbReference type="ChEBI" id="CHEBI:57919"/>
        <dbReference type="ChEBI" id="CHEBI:456216"/>
        <dbReference type="EC" id="2.7.1.148"/>
    </reaction>
</comment>
<feature type="binding site" evidence="9">
    <location>
        <begin position="107"/>
        <end position="117"/>
    </location>
    <ligand>
        <name>ATP</name>
        <dbReference type="ChEBI" id="CHEBI:30616"/>
    </ligand>
</feature>
<dbReference type="Gene3D" id="3.30.230.10">
    <property type="match status" value="1"/>
</dbReference>
<keyword evidence="13" id="KW-1185">Reference proteome</keyword>
<evidence type="ECO:0000256" key="2">
    <source>
        <dbReference type="ARBA" id="ARBA00012052"/>
    </source>
</evidence>
<feature type="active site" evidence="9">
    <location>
        <position position="149"/>
    </location>
</feature>
<sequence>MSLLAEPQSSAVTVRAAAKINLHLGVGPVRADGFHPLQTIYQAIGLYDDVTVTDGEDWSVRTVGDSGIDLTAVPGDDTNIAVRAGLALAAHHGLAQTAHIEIHKGIPVAGGMAGGSADAAATLVALDRLWGLETSDEELLAIAATLGSDVPFALIGGTAIGSGRGELVTPVPDATELWWIVVPHEIGLPTPGVYRHFDVLAERGVVTAADPVVPDALLDALAAGEPAAVAAALSNDLAAAAYDLRPDLVELRARLDALGADAVLLSGSGPTHLVMYDDVDRARAGAAELTDAGVLHWLAPAPVAGCHVVSLL</sequence>
<dbReference type="PANTHER" id="PTHR43527">
    <property type="entry name" value="4-DIPHOSPHOCYTIDYL-2-C-METHYL-D-ERYTHRITOL KINASE, CHLOROPLASTIC"/>
    <property type="match status" value="1"/>
</dbReference>
<comment type="pathway">
    <text evidence="9">Isoprenoid biosynthesis; isopentenyl diphosphate biosynthesis via DXP pathway; isopentenyl diphosphate from 1-deoxy-D-xylulose 5-phosphate: step 3/6.</text>
</comment>
<dbReference type="InterPro" id="IPR036554">
    <property type="entry name" value="GHMP_kinase_C_sf"/>
</dbReference>
<comment type="similarity">
    <text evidence="1 9">Belongs to the GHMP kinase family. IspE subfamily.</text>
</comment>
<dbReference type="InterPro" id="IPR020568">
    <property type="entry name" value="Ribosomal_Su5_D2-typ_SF"/>
</dbReference>
<dbReference type="InterPro" id="IPR014721">
    <property type="entry name" value="Ribsml_uS5_D2-typ_fold_subgr"/>
</dbReference>
<evidence type="ECO:0000313" key="13">
    <source>
        <dbReference type="Proteomes" id="UP001500571"/>
    </source>
</evidence>
<protein>
    <recommendedName>
        <fullName evidence="3 9">4-diphosphocytidyl-2-C-methyl-D-erythritol kinase</fullName>
        <shortName evidence="9">CMK</shortName>
        <ecNumber evidence="2 9">2.7.1.148</ecNumber>
    </recommendedName>
    <alternativeName>
        <fullName evidence="8 9">4-(cytidine-5'-diphospho)-2-C-methyl-D-erythritol kinase</fullName>
    </alternativeName>
</protein>
<feature type="domain" description="GHMP kinase C-terminal" evidence="11">
    <location>
        <begin position="218"/>
        <end position="292"/>
    </location>
</feature>